<dbReference type="OrthoDB" id="9809186at2"/>
<protein>
    <submittedName>
        <fullName evidence="11">Chemotaxis protein MotB</fullName>
    </submittedName>
</protein>
<dbReference type="Gene3D" id="3.30.1330.60">
    <property type="entry name" value="OmpA-like domain"/>
    <property type="match status" value="1"/>
</dbReference>
<dbReference type="PANTHER" id="PTHR30329:SF21">
    <property type="entry name" value="LIPOPROTEIN YIAD-RELATED"/>
    <property type="match status" value="1"/>
</dbReference>
<organism evidence="11 12">
    <name type="scientific">Sulfurirhabdus autotrophica</name>
    <dbReference type="NCBI Taxonomy" id="1706046"/>
    <lineage>
        <taxon>Bacteria</taxon>
        <taxon>Pseudomonadati</taxon>
        <taxon>Pseudomonadota</taxon>
        <taxon>Betaproteobacteria</taxon>
        <taxon>Nitrosomonadales</taxon>
        <taxon>Sulfuricellaceae</taxon>
        <taxon>Sulfurirhabdus</taxon>
    </lineage>
</organism>
<proteinExistence type="inferred from homology"/>
<comment type="similarity">
    <text evidence="2">Belongs to the MotB family.</text>
</comment>
<name>A0A4R3YHW0_9PROT</name>
<dbReference type="PANTHER" id="PTHR30329">
    <property type="entry name" value="STATOR ELEMENT OF FLAGELLAR MOTOR COMPLEX"/>
    <property type="match status" value="1"/>
</dbReference>
<dbReference type="RefSeq" id="WP_124947838.1">
    <property type="nucleotide sequence ID" value="NZ_BHVT01000073.1"/>
</dbReference>
<feature type="transmembrane region" description="Helical" evidence="9">
    <location>
        <begin position="28"/>
        <end position="47"/>
    </location>
</feature>
<evidence type="ECO:0000256" key="9">
    <source>
        <dbReference type="SAM" id="Phobius"/>
    </source>
</evidence>
<gene>
    <name evidence="11" type="ORF">EDC63_101160</name>
</gene>
<evidence type="ECO:0000256" key="1">
    <source>
        <dbReference type="ARBA" id="ARBA00004162"/>
    </source>
</evidence>
<evidence type="ECO:0000313" key="12">
    <source>
        <dbReference type="Proteomes" id="UP000295367"/>
    </source>
</evidence>
<feature type="region of interest" description="Disordered" evidence="8">
    <location>
        <begin position="284"/>
        <end position="327"/>
    </location>
</feature>
<dbReference type="InterPro" id="IPR036737">
    <property type="entry name" value="OmpA-like_sf"/>
</dbReference>
<dbReference type="EMBL" id="SMCO01000001">
    <property type="protein sequence ID" value="TCV90193.1"/>
    <property type="molecule type" value="Genomic_DNA"/>
</dbReference>
<dbReference type="InterPro" id="IPR050330">
    <property type="entry name" value="Bact_OuterMem_StrucFunc"/>
</dbReference>
<evidence type="ECO:0000256" key="8">
    <source>
        <dbReference type="SAM" id="MobiDB-lite"/>
    </source>
</evidence>
<keyword evidence="5 9" id="KW-1133">Transmembrane helix</keyword>
<dbReference type="AlphaFoldDB" id="A0A4R3YHW0"/>
<evidence type="ECO:0000256" key="6">
    <source>
        <dbReference type="ARBA" id="ARBA00023136"/>
    </source>
</evidence>
<dbReference type="InterPro" id="IPR025713">
    <property type="entry name" value="MotB-like_N_dom"/>
</dbReference>
<keyword evidence="12" id="KW-1185">Reference proteome</keyword>
<dbReference type="GO" id="GO:0005886">
    <property type="term" value="C:plasma membrane"/>
    <property type="evidence" value="ECO:0007669"/>
    <property type="project" value="UniProtKB-SubCell"/>
</dbReference>
<evidence type="ECO:0000256" key="3">
    <source>
        <dbReference type="ARBA" id="ARBA00022475"/>
    </source>
</evidence>
<evidence type="ECO:0000256" key="7">
    <source>
        <dbReference type="PROSITE-ProRule" id="PRU00473"/>
    </source>
</evidence>
<dbReference type="NCBIfam" id="NF006548">
    <property type="entry name" value="PRK09041.1"/>
    <property type="match status" value="1"/>
</dbReference>
<dbReference type="PROSITE" id="PS51123">
    <property type="entry name" value="OMPA_2"/>
    <property type="match status" value="1"/>
</dbReference>
<keyword evidence="6 7" id="KW-0472">Membrane</keyword>
<keyword evidence="3" id="KW-1003">Cell membrane</keyword>
<dbReference type="SUPFAM" id="SSF103088">
    <property type="entry name" value="OmpA-like"/>
    <property type="match status" value="1"/>
</dbReference>
<evidence type="ECO:0000256" key="5">
    <source>
        <dbReference type="ARBA" id="ARBA00022989"/>
    </source>
</evidence>
<keyword evidence="4 9" id="KW-0812">Transmembrane</keyword>
<comment type="caution">
    <text evidence="11">The sequence shown here is derived from an EMBL/GenBank/DDBJ whole genome shotgun (WGS) entry which is preliminary data.</text>
</comment>
<dbReference type="CDD" id="cd07185">
    <property type="entry name" value="OmpA_C-like"/>
    <property type="match status" value="1"/>
</dbReference>
<dbReference type="Pfam" id="PF13677">
    <property type="entry name" value="MotB_plug"/>
    <property type="match status" value="1"/>
</dbReference>
<evidence type="ECO:0000256" key="4">
    <source>
        <dbReference type="ARBA" id="ARBA00022692"/>
    </source>
</evidence>
<evidence type="ECO:0000313" key="11">
    <source>
        <dbReference type="EMBL" id="TCV90193.1"/>
    </source>
</evidence>
<feature type="domain" description="OmpA-like" evidence="10">
    <location>
        <begin position="159"/>
        <end position="279"/>
    </location>
</feature>
<sequence length="327" mass="35498">MSDTSQRPIIVKKIKKSAHGHHGGAWKIAYADFVTAMMAFFLLMWLLGSTAKGDLSGIAEYFKTPLKVALAGGSGSGDSSSVIKGGGQDLTRRAGQVKKGEVPQQKRLINLEAAKHEFERMEAAKLEGLKSKLKAAIAANPGLSKYKDQLLIDITSEGLRIQIVDEKNRPMFDSGHAALKPYTRDILHEIGKILNEVPNRVSLSGHTDATVYAGGEAGYSNWELSTERANASRRELIVGGMNENKMLRVVGLASAVLFDKENPENPINRRISIIVLNKKTEEEFAKESGPVQEVKPAEESSEGSDPVQEIKTKPVTEGALSGSQPKH</sequence>
<comment type="subcellular location">
    <subcellularLocation>
        <location evidence="1">Cell membrane</location>
        <topology evidence="1">Single-pass membrane protein</topology>
    </subcellularLocation>
</comment>
<evidence type="ECO:0000259" key="10">
    <source>
        <dbReference type="PROSITE" id="PS51123"/>
    </source>
</evidence>
<dbReference type="Pfam" id="PF00691">
    <property type="entry name" value="OmpA"/>
    <property type="match status" value="1"/>
</dbReference>
<evidence type="ECO:0000256" key="2">
    <source>
        <dbReference type="ARBA" id="ARBA00008914"/>
    </source>
</evidence>
<dbReference type="Proteomes" id="UP000295367">
    <property type="component" value="Unassembled WGS sequence"/>
</dbReference>
<reference evidence="11 12" key="1">
    <citation type="submission" date="2019-03" db="EMBL/GenBank/DDBJ databases">
        <title>Genomic Encyclopedia of Type Strains, Phase IV (KMG-IV): sequencing the most valuable type-strain genomes for metagenomic binning, comparative biology and taxonomic classification.</title>
        <authorList>
            <person name="Goeker M."/>
        </authorList>
    </citation>
    <scope>NUCLEOTIDE SEQUENCE [LARGE SCALE GENOMIC DNA]</scope>
    <source>
        <strain evidence="11 12">DSM 100309</strain>
    </source>
</reference>
<dbReference type="InterPro" id="IPR006665">
    <property type="entry name" value="OmpA-like"/>
</dbReference>
<accession>A0A4R3YHW0</accession>